<evidence type="ECO:0000313" key="4">
    <source>
        <dbReference type="EMBL" id="PWK57293.1"/>
    </source>
</evidence>
<evidence type="ECO:0000259" key="3">
    <source>
        <dbReference type="PROSITE" id="PS51186"/>
    </source>
</evidence>
<dbReference type="PANTHER" id="PTHR43877">
    <property type="entry name" value="AMINOALKYLPHOSPHONATE N-ACETYLTRANSFERASE-RELATED-RELATED"/>
    <property type="match status" value="1"/>
</dbReference>
<keyword evidence="2" id="KW-0012">Acyltransferase</keyword>
<keyword evidence="1 4" id="KW-0808">Transferase</keyword>
<dbReference type="PANTHER" id="PTHR43877:SF5">
    <property type="entry name" value="BLL8307 PROTEIN"/>
    <property type="match status" value="1"/>
</dbReference>
<keyword evidence="5" id="KW-1185">Reference proteome</keyword>
<dbReference type="Pfam" id="PF13508">
    <property type="entry name" value="Acetyltransf_7"/>
    <property type="match status" value="1"/>
</dbReference>
<dbReference type="Gene3D" id="3.40.630.30">
    <property type="match status" value="1"/>
</dbReference>
<sequence>MPQHTFPHFREVLGQDAAVDALMMAHVALMQSQSPAESCHVMTAEALRTSGARVFAGRDGSGRVVAIGAFKPLADGAAELKSMHCAAALRGQGLGRALLEHLRSEALASGLKSLWLETGSAPCFGAARALYLSEGFVECEPFGDYAADPLSVFMTAKL</sequence>
<reference evidence="4 5" key="1">
    <citation type="submission" date="2018-05" db="EMBL/GenBank/DDBJ databases">
        <title>Genomic Encyclopedia of Type Strains, Phase IV (KMG-IV): sequencing the most valuable type-strain genomes for metagenomic binning, comparative biology and taxonomic classification.</title>
        <authorList>
            <person name="Goeker M."/>
        </authorList>
    </citation>
    <scope>NUCLEOTIDE SEQUENCE [LARGE SCALE GENOMIC DNA]</scope>
    <source>
        <strain evidence="4 5">DSM 16097</strain>
    </source>
</reference>
<organism evidence="4 5">
    <name type="scientific">Roseicyclus mahoneyensis</name>
    <dbReference type="NCBI Taxonomy" id="164332"/>
    <lineage>
        <taxon>Bacteria</taxon>
        <taxon>Pseudomonadati</taxon>
        <taxon>Pseudomonadota</taxon>
        <taxon>Alphaproteobacteria</taxon>
        <taxon>Rhodobacterales</taxon>
        <taxon>Roseobacteraceae</taxon>
        <taxon>Roseicyclus</taxon>
    </lineage>
</organism>
<dbReference type="EMBL" id="QGGW01000012">
    <property type="protein sequence ID" value="PWK57293.1"/>
    <property type="molecule type" value="Genomic_DNA"/>
</dbReference>
<dbReference type="Proteomes" id="UP000245708">
    <property type="component" value="Unassembled WGS sequence"/>
</dbReference>
<protein>
    <submittedName>
        <fullName evidence="4">Putative acetyltransferase</fullName>
    </submittedName>
</protein>
<dbReference type="InterPro" id="IPR000182">
    <property type="entry name" value="GNAT_dom"/>
</dbReference>
<proteinExistence type="predicted"/>
<gene>
    <name evidence="4" type="ORF">C7455_11218</name>
</gene>
<dbReference type="SUPFAM" id="SSF55729">
    <property type="entry name" value="Acyl-CoA N-acyltransferases (Nat)"/>
    <property type="match status" value="1"/>
</dbReference>
<evidence type="ECO:0000256" key="1">
    <source>
        <dbReference type="ARBA" id="ARBA00022679"/>
    </source>
</evidence>
<dbReference type="InterPro" id="IPR050832">
    <property type="entry name" value="Bact_Acetyltransf"/>
</dbReference>
<name>A0A316G9N5_9RHOB</name>
<dbReference type="GO" id="GO:0016747">
    <property type="term" value="F:acyltransferase activity, transferring groups other than amino-acyl groups"/>
    <property type="evidence" value="ECO:0007669"/>
    <property type="project" value="InterPro"/>
</dbReference>
<evidence type="ECO:0000256" key="2">
    <source>
        <dbReference type="ARBA" id="ARBA00023315"/>
    </source>
</evidence>
<dbReference type="PROSITE" id="PS51186">
    <property type="entry name" value="GNAT"/>
    <property type="match status" value="1"/>
</dbReference>
<dbReference type="RefSeq" id="WP_245904411.1">
    <property type="nucleotide sequence ID" value="NZ_QGGW01000012.1"/>
</dbReference>
<evidence type="ECO:0000313" key="5">
    <source>
        <dbReference type="Proteomes" id="UP000245708"/>
    </source>
</evidence>
<dbReference type="InterPro" id="IPR016181">
    <property type="entry name" value="Acyl_CoA_acyltransferase"/>
</dbReference>
<dbReference type="CDD" id="cd04301">
    <property type="entry name" value="NAT_SF"/>
    <property type="match status" value="1"/>
</dbReference>
<dbReference type="AlphaFoldDB" id="A0A316G9N5"/>
<accession>A0A316G9N5</accession>
<feature type="domain" description="N-acetyltransferase" evidence="3">
    <location>
        <begin position="7"/>
        <end position="158"/>
    </location>
</feature>
<comment type="caution">
    <text evidence="4">The sequence shown here is derived from an EMBL/GenBank/DDBJ whole genome shotgun (WGS) entry which is preliminary data.</text>
</comment>